<sequence length="157" mass="17371">MNFRNTAIIAVLSIFALQSCKKEVATTSISNNDSMKTDAMVTDSLTTVKPEIKSMDSAAGIEMFSALKNKKVSLDKDAVTLTSVKEGSPEKAYLIFNDDQSKVEVFLPGEKKGILYDRKGTEGNYTWTDGKNELIQWKGYVLRTLKQAIPLFNGDSM</sequence>
<dbReference type="RefSeq" id="WP_196078190.1">
    <property type="nucleotide sequence ID" value="NZ_JADPVI010000001.1"/>
</dbReference>
<evidence type="ECO:0000313" key="2">
    <source>
        <dbReference type="Proteomes" id="UP000660070"/>
    </source>
</evidence>
<evidence type="ECO:0008006" key="3">
    <source>
        <dbReference type="Google" id="ProtNLM"/>
    </source>
</evidence>
<evidence type="ECO:0000313" key="1">
    <source>
        <dbReference type="EMBL" id="MBF8455616.1"/>
    </source>
</evidence>
<proteinExistence type="predicted"/>
<reference evidence="1 2" key="1">
    <citation type="submission" date="2020-11" db="EMBL/GenBank/DDBJ databases">
        <title>Kaistella gelatinilytica sp. nov., a flavobacterium isolated from Antarctic Soil.</title>
        <authorList>
            <person name="Li J."/>
        </authorList>
    </citation>
    <scope>NUCLEOTIDE SEQUENCE [LARGE SCALE GENOMIC DNA]</scope>
    <source>
        <strain evidence="1 2">G5-32</strain>
    </source>
</reference>
<dbReference type="EMBL" id="JADPVI010000001">
    <property type="protein sequence ID" value="MBF8455616.1"/>
    <property type="molecule type" value="Genomic_DNA"/>
</dbReference>
<comment type="caution">
    <text evidence="1">The sequence shown here is derived from an EMBL/GenBank/DDBJ whole genome shotgun (WGS) entry which is preliminary data.</text>
</comment>
<keyword evidence="2" id="KW-1185">Reference proteome</keyword>
<name>A0ABS0F7D6_9FLAO</name>
<organism evidence="1 2">
    <name type="scientific">Kaistella gelatinilytica</name>
    <dbReference type="NCBI Taxonomy" id="2787636"/>
    <lineage>
        <taxon>Bacteria</taxon>
        <taxon>Pseudomonadati</taxon>
        <taxon>Bacteroidota</taxon>
        <taxon>Flavobacteriia</taxon>
        <taxon>Flavobacteriales</taxon>
        <taxon>Weeksellaceae</taxon>
        <taxon>Chryseobacterium group</taxon>
        <taxon>Kaistella</taxon>
    </lineage>
</organism>
<dbReference type="PROSITE" id="PS51257">
    <property type="entry name" value="PROKAR_LIPOPROTEIN"/>
    <property type="match status" value="1"/>
</dbReference>
<dbReference type="Proteomes" id="UP000660070">
    <property type="component" value="Unassembled WGS sequence"/>
</dbReference>
<protein>
    <recommendedName>
        <fullName evidence="3">Lipoprotein</fullName>
    </recommendedName>
</protein>
<gene>
    <name evidence="1" type="ORF">IV494_00340</name>
</gene>
<accession>A0ABS0F7D6</accession>